<dbReference type="PANTHER" id="PTHR35323">
    <property type="entry name" value="SAP DOMAIN-CONTAINING PROTEIN"/>
    <property type="match status" value="1"/>
</dbReference>
<feature type="compositionally biased region" description="Basic residues" evidence="1">
    <location>
        <begin position="656"/>
        <end position="677"/>
    </location>
</feature>
<feature type="compositionally biased region" description="Basic residues" evidence="1">
    <location>
        <begin position="741"/>
        <end position="753"/>
    </location>
</feature>
<proteinExistence type="predicted"/>
<feature type="compositionally biased region" description="Polar residues" evidence="1">
    <location>
        <begin position="681"/>
        <end position="740"/>
    </location>
</feature>
<dbReference type="PANTHER" id="PTHR35323:SF5">
    <property type="entry name" value="ZINC FINGER CCCH DOMAIN-CONTAINING PROTEIN 62"/>
    <property type="match status" value="1"/>
</dbReference>
<feature type="compositionally biased region" description="Basic and acidic residues" evidence="1">
    <location>
        <begin position="190"/>
        <end position="204"/>
    </location>
</feature>
<dbReference type="Proteomes" id="UP001229421">
    <property type="component" value="Unassembled WGS sequence"/>
</dbReference>
<gene>
    <name evidence="3" type="ORF">QVD17_09944</name>
</gene>
<feature type="compositionally biased region" description="Polar residues" evidence="1">
    <location>
        <begin position="516"/>
        <end position="574"/>
    </location>
</feature>
<name>A0AAD8P4E4_TARER</name>
<feature type="compositionally biased region" description="Basic residues" evidence="1">
    <location>
        <begin position="498"/>
        <end position="509"/>
    </location>
</feature>
<evidence type="ECO:0000313" key="4">
    <source>
        <dbReference type="Proteomes" id="UP001229421"/>
    </source>
</evidence>
<accession>A0AAD8P4E4</accession>
<feature type="compositionally biased region" description="Basic and acidic residues" evidence="1">
    <location>
        <begin position="234"/>
        <end position="244"/>
    </location>
</feature>
<evidence type="ECO:0000313" key="3">
    <source>
        <dbReference type="EMBL" id="KAK1433038.1"/>
    </source>
</evidence>
<feature type="compositionally biased region" description="Polar residues" evidence="1">
    <location>
        <begin position="758"/>
        <end position="871"/>
    </location>
</feature>
<dbReference type="Pfam" id="PF24766">
    <property type="entry name" value="DUF7699"/>
    <property type="match status" value="2"/>
</dbReference>
<comment type="caution">
    <text evidence="3">The sequence shown here is derived from an EMBL/GenBank/DDBJ whole genome shotgun (WGS) entry which is preliminary data.</text>
</comment>
<feature type="region of interest" description="Disordered" evidence="1">
    <location>
        <begin position="421"/>
        <end position="871"/>
    </location>
</feature>
<feature type="compositionally biased region" description="Polar residues" evidence="1">
    <location>
        <begin position="456"/>
        <end position="473"/>
    </location>
</feature>
<organism evidence="3 4">
    <name type="scientific">Tagetes erecta</name>
    <name type="common">African marigold</name>
    <dbReference type="NCBI Taxonomy" id="13708"/>
    <lineage>
        <taxon>Eukaryota</taxon>
        <taxon>Viridiplantae</taxon>
        <taxon>Streptophyta</taxon>
        <taxon>Embryophyta</taxon>
        <taxon>Tracheophyta</taxon>
        <taxon>Spermatophyta</taxon>
        <taxon>Magnoliopsida</taxon>
        <taxon>eudicotyledons</taxon>
        <taxon>Gunneridae</taxon>
        <taxon>Pentapetalae</taxon>
        <taxon>asterids</taxon>
        <taxon>campanulids</taxon>
        <taxon>Asterales</taxon>
        <taxon>Asteraceae</taxon>
        <taxon>Asteroideae</taxon>
        <taxon>Heliantheae alliance</taxon>
        <taxon>Tageteae</taxon>
        <taxon>Tagetes</taxon>
    </lineage>
</organism>
<feature type="compositionally biased region" description="Polar residues" evidence="1">
    <location>
        <begin position="600"/>
        <end position="653"/>
    </location>
</feature>
<feature type="domain" description="DUF7699" evidence="2">
    <location>
        <begin position="109"/>
        <end position="186"/>
    </location>
</feature>
<dbReference type="InterPro" id="IPR056116">
    <property type="entry name" value="DUF7699"/>
</dbReference>
<sequence length="1009" mass="114255">MSKQYVVYIDLDDYESDKLEDEDNVEKSNEEECFVNCDRSVSLIQGGIDLQEVSLCECKTYLRLHGMLVSESKEDCIQRIKEHERLKDGSGKSLYPSSSFSINCTGDVCRGDVVLFKQNVFDRQRNIRGKRTVAGRIVYESYAATSEHTFSVEVLWSDQFQKLNPLSILLVSGRNLYRFGTFRQPWKSEAERSKVLQEKHERGRAARLKRKLGEAESASADNRGTKRRKVSHRGPSESKHESQIDNHNDVNKNITAHTQDVCYENTELKESLQLVPFGFSGYSHYNNGQEGPSQALCQSPDYHPHNSQPPVYRSADKVAKFLFPKSSFSIDCTGDAREGDIVLFKQQIYLGGTKLKKKRTVAGRIVKARQCDSEDTHMFEIKVLWTTHSIKFPQSSTLLVGCKVLYEFGAFRQPRENEAEGSLMFGQNHTPATGKRNSKKTDDSNKNKGTKRQKVSDNGPSPSNQPTQIVKQMSSKRKGARAALVKESKTGQKMVVKLQKKKVKKSKHTFHLDLNPNKNVNPSRSTNPDMILSTTSNSDPQPSVNVCQNQNQNPDTHQNPDLNASTDQNTSTNPNKRRKLRNRLSRRKRINLRKNRDKLTNLNRSSTNPDLIPSTTLNSHPQPNLNVCQNPNQNPDTHQNPDLNASTDQNTSTNPNKRRKLRNRLSLRKRINLRKNRDKLTNLNRSSTNPDLIPSTTLNSHPQPNLNVCQNPNQNPDTHQNPDLNASTNQNTCTDPNMNPNKRRNRHKCKNLHKNADRLTNPNKNVNPSQSTNPDLIPSTASNSRPHTNLNLCQNPNLDTHQNPDLNASTDQNQSPNTNTHPNKCTNPNKNVNPSRSTNPDLIPSTASNSQPQPNLNVRQNPNPDTHQNLDLQMSTDRSTCTNPNTNLNTDKCANLDLNTNMNLNTVTTLNQNQNPNMCTNWSLNPHPNSYVYHDHQLQESSSSFPHEITFMPNFQPVWGLSLSQTPVWFQLNQPPFWLPGYGQWGPNQNNQLIALMLTVLLLLCLQAQ</sequence>
<reference evidence="3" key="1">
    <citation type="journal article" date="2023" name="bioRxiv">
        <title>Improved chromosome-level genome assembly for marigold (Tagetes erecta).</title>
        <authorList>
            <person name="Jiang F."/>
            <person name="Yuan L."/>
            <person name="Wang S."/>
            <person name="Wang H."/>
            <person name="Xu D."/>
            <person name="Wang A."/>
            <person name="Fan W."/>
        </authorList>
    </citation>
    <scope>NUCLEOTIDE SEQUENCE</scope>
    <source>
        <strain evidence="3">WSJ</strain>
        <tissue evidence="3">Leaf</tissue>
    </source>
</reference>
<feature type="region of interest" description="Disordered" evidence="1">
    <location>
        <begin position="190"/>
        <end position="244"/>
    </location>
</feature>
<keyword evidence="4" id="KW-1185">Reference proteome</keyword>
<feature type="domain" description="DUF7699" evidence="2">
    <location>
        <begin position="338"/>
        <end position="414"/>
    </location>
</feature>
<evidence type="ECO:0000256" key="1">
    <source>
        <dbReference type="SAM" id="MobiDB-lite"/>
    </source>
</evidence>
<dbReference type="EMBL" id="JAUHHV010000002">
    <property type="protein sequence ID" value="KAK1433038.1"/>
    <property type="molecule type" value="Genomic_DNA"/>
</dbReference>
<feature type="compositionally biased region" description="Basic residues" evidence="1">
    <location>
        <begin position="575"/>
        <end position="596"/>
    </location>
</feature>
<evidence type="ECO:0000259" key="2">
    <source>
        <dbReference type="Pfam" id="PF24766"/>
    </source>
</evidence>
<protein>
    <recommendedName>
        <fullName evidence="2">DUF7699 domain-containing protein</fullName>
    </recommendedName>
</protein>
<dbReference type="AlphaFoldDB" id="A0AAD8P4E4"/>